<proteinExistence type="predicted"/>
<dbReference type="RefSeq" id="WP_136533488.1">
    <property type="nucleotide sequence ID" value="NZ_STGY01000021.1"/>
</dbReference>
<keyword evidence="3" id="KW-1185">Reference proteome</keyword>
<dbReference type="AlphaFoldDB" id="A0A4V4HSQ6"/>
<evidence type="ECO:0000256" key="1">
    <source>
        <dbReference type="SAM" id="MobiDB-lite"/>
    </source>
</evidence>
<feature type="region of interest" description="Disordered" evidence="1">
    <location>
        <begin position="89"/>
        <end position="108"/>
    </location>
</feature>
<organism evidence="2 3">
    <name type="scientific">Glycomyces buryatensis</name>
    <dbReference type="NCBI Taxonomy" id="2570927"/>
    <lineage>
        <taxon>Bacteria</taxon>
        <taxon>Bacillati</taxon>
        <taxon>Actinomycetota</taxon>
        <taxon>Actinomycetes</taxon>
        <taxon>Glycomycetales</taxon>
        <taxon>Glycomycetaceae</taxon>
        <taxon>Glycomyces</taxon>
    </lineage>
</organism>
<comment type="caution">
    <text evidence="2">The sequence shown here is derived from an EMBL/GenBank/DDBJ whole genome shotgun (WGS) entry which is preliminary data.</text>
</comment>
<dbReference type="Proteomes" id="UP000308760">
    <property type="component" value="Unassembled WGS sequence"/>
</dbReference>
<gene>
    <name evidence="2" type="ORF">FAB82_05230</name>
</gene>
<feature type="compositionally biased region" description="Acidic residues" evidence="1">
    <location>
        <begin position="89"/>
        <end position="102"/>
    </location>
</feature>
<sequence length="108" mass="12002">MAAREIDTEALEEYRSVVRDQLELLDSIITKLENGQPLGRLPAFGQLDASVTAKQNYETFHETTWTNLQNLRESLHGMITTLNDSAELSEEADAAAESDLNDYDSALA</sequence>
<dbReference type="OrthoDB" id="5190161at2"/>
<accession>A0A4V4HSQ6</accession>
<evidence type="ECO:0000313" key="3">
    <source>
        <dbReference type="Proteomes" id="UP000308760"/>
    </source>
</evidence>
<evidence type="ECO:0000313" key="2">
    <source>
        <dbReference type="EMBL" id="THV42576.1"/>
    </source>
</evidence>
<reference evidence="3" key="1">
    <citation type="submission" date="2019-04" db="EMBL/GenBank/DDBJ databases">
        <title>Nocardioides xinjiangensis sp. nov.</title>
        <authorList>
            <person name="Liu S."/>
        </authorList>
    </citation>
    <scope>NUCLEOTIDE SEQUENCE [LARGE SCALE GENOMIC DNA]</scope>
    <source>
        <strain evidence="3">18</strain>
    </source>
</reference>
<name>A0A4V4HSQ6_9ACTN</name>
<reference evidence="2 3" key="2">
    <citation type="submission" date="2019-05" db="EMBL/GenBank/DDBJ databases">
        <title>Glycomyces buryatensis sp. nov.</title>
        <authorList>
            <person name="Nikitina E."/>
        </authorList>
    </citation>
    <scope>NUCLEOTIDE SEQUENCE [LARGE SCALE GENOMIC DNA]</scope>
    <source>
        <strain evidence="2 3">18</strain>
    </source>
</reference>
<protein>
    <submittedName>
        <fullName evidence="2">Uncharacterized protein</fullName>
    </submittedName>
</protein>
<dbReference type="EMBL" id="STGY01000021">
    <property type="protein sequence ID" value="THV42576.1"/>
    <property type="molecule type" value="Genomic_DNA"/>
</dbReference>